<dbReference type="InterPro" id="IPR036860">
    <property type="entry name" value="SH2_dom_sf"/>
</dbReference>
<reference evidence="4" key="2">
    <citation type="submission" date="2025-09" db="UniProtKB">
        <authorList>
            <consortium name="Ensembl"/>
        </authorList>
    </citation>
    <scope>IDENTIFICATION</scope>
</reference>
<dbReference type="PROSITE" id="PS50001">
    <property type="entry name" value="SH2"/>
    <property type="match status" value="1"/>
</dbReference>
<keyword evidence="5" id="KW-1185">Reference proteome</keyword>
<evidence type="ECO:0000256" key="2">
    <source>
        <dbReference type="SAM" id="Phobius"/>
    </source>
</evidence>
<evidence type="ECO:0000256" key="1">
    <source>
        <dbReference type="PROSITE-ProRule" id="PRU00191"/>
    </source>
</evidence>
<evidence type="ECO:0000313" key="5">
    <source>
        <dbReference type="Proteomes" id="UP000472262"/>
    </source>
</evidence>
<proteinExistence type="predicted"/>
<accession>A0A672K1U1</accession>
<dbReference type="InParanoid" id="A0A672K1U1"/>
<organism evidence="4 5">
    <name type="scientific">Sinocyclocheilus grahami</name>
    <name type="common">Dianchi golden-line fish</name>
    <name type="synonym">Barbus grahami</name>
    <dbReference type="NCBI Taxonomy" id="75366"/>
    <lineage>
        <taxon>Eukaryota</taxon>
        <taxon>Metazoa</taxon>
        <taxon>Chordata</taxon>
        <taxon>Craniata</taxon>
        <taxon>Vertebrata</taxon>
        <taxon>Euteleostomi</taxon>
        <taxon>Actinopterygii</taxon>
        <taxon>Neopterygii</taxon>
        <taxon>Teleostei</taxon>
        <taxon>Ostariophysi</taxon>
        <taxon>Cypriniformes</taxon>
        <taxon>Cyprinidae</taxon>
        <taxon>Cyprininae</taxon>
        <taxon>Sinocyclocheilus</taxon>
    </lineage>
</organism>
<dbReference type="Ensembl" id="ENSSGRT00000002804.1">
    <property type="protein sequence ID" value="ENSSGRP00000002557.1"/>
    <property type="gene ID" value="ENSSGRG00000001633.1"/>
</dbReference>
<name>A0A672K1U1_SINGR</name>
<dbReference type="Pfam" id="PF00017">
    <property type="entry name" value="SH2"/>
    <property type="match status" value="1"/>
</dbReference>
<dbReference type="Gene3D" id="3.30.505.10">
    <property type="entry name" value="SH2 domain"/>
    <property type="match status" value="1"/>
</dbReference>
<evidence type="ECO:0000313" key="4">
    <source>
        <dbReference type="Ensembl" id="ENSSGRP00000002557.1"/>
    </source>
</evidence>
<dbReference type="InterPro" id="IPR000980">
    <property type="entry name" value="SH2"/>
</dbReference>
<keyword evidence="2" id="KW-0472">Membrane</keyword>
<dbReference type="Proteomes" id="UP000472262">
    <property type="component" value="Unassembled WGS sequence"/>
</dbReference>
<reference evidence="4" key="1">
    <citation type="submission" date="2025-08" db="UniProtKB">
        <authorList>
            <consortium name="Ensembl"/>
        </authorList>
    </citation>
    <scope>IDENTIFICATION</scope>
</reference>
<dbReference type="AlphaFoldDB" id="A0A672K1U1"/>
<feature type="transmembrane region" description="Helical" evidence="2">
    <location>
        <begin position="31"/>
        <end position="52"/>
    </location>
</feature>
<protein>
    <recommendedName>
        <fullName evidence="3">SH2 domain-containing protein</fullName>
    </recommendedName>
</protein>
<keyword evidence="2" id="KW-1133">Transmembrane helix</keyword>
<keyword evidence="2" id="KW-0812">Transmembrane</keyword>
<sequence>IASYDPFNYHGRISRRQAEEILNEAGRDGSYLIRDSAITLLHLAVVLIWWVIVTKNVLLSGLIVV</sequence>
<feature type="domain" description="SH2" evidence="3">
    <location>
        <begin position="8"/>
        <end position="36"/>
    </location>
</feature>
<keyword evidence="1" id="KW-0727">SH2 domain</keyword>
<evidence type="ECO:0000259" key="3">
    <source>
        <dbReference type="PROSITE" id="PS50001"/>
    </source>
</evidence>
<dbReference type="SUPFAM" id="SSF55550">
    <property type="entry name" value="SH2 domain"/>
    <property type="match status" value="1"/>
</dbReference>